<evidence type="ECO:0000256" key="1">
    <source>
        <dbReference type="SAM" id="MobiDB-lite"/>
    </source>
</evidence>
<feature type="non-terminal residue" evidence="2">
    <location>
        <position position="1"/>
    </location>
</feature>
<accession>A0A6J4PIG9</accession>
<proteinExistence type="predicted"/>
<feature type="compositionally biased region" description="Basic residues" evidence="1">
    <location>
        <begin position="112"/>
        <end position="147"/>
    </location>
</feature>
<reference evidence="2" key="1">
    <citation type="submission" date="2020-02" db="EMBL/GenBank/DDBJ databases">
        <authorList>
            <person name="Meier V. D."/>
        </authorList>
    </citation>
    <scope>NUCLEOTIDE SEQUENCE</scope>
    <source>
        <strain evidence="2">AVDCRST_MAG06</strain>
    </source>
</reference>
<feature type="non-terminal residue" evidence="2">
    <location>
        <position position="164"/>
    </location>
</feature>
<feature type="region of interest" description="Disordered" evidence="1">
    <location>
        <begin position="1"/>
        <end position="164"/>
    </location>
</feature>
<feature type="compositionally biased region" description="Low complexity" evidence="1">
    <location>
        <begin position="78"/>
        <end position="91"/>
    </location>
</feature>
<sequence length="164" mass="18446">AVRAPRQPPPQLRPRRLAAGHLARQRTRRLPDDRGVRVPPGADLHPRRASLLPLHGAGRADRRARREGPRRRHRDRLPALPGAGPGRAAADPPHRLRRDLLRRGGGREARPDHRRGRPHRHRQGVRRRQAPLRQRRGRPALRRRHGRDGRAAPVAPVGAAQAGV</sequence>
<feature type="compositionally biased region" description="Basic residues" evidence="1">
    <location>
        <begin position="13"/>
        <end position="28"/>
    </location>
</feature>
<dbReference type="AlphaFoldDB" id="A0A6J4PIG9"/>
<protein>
    <submittedName>
        <fullName evidence="2">DUF1794</fullName>
    </submittedName>
</protein>
<gene>
    <name evidence="2" type="ORF">AVDCRST_MAG06-2847</name>
</gene>
<feature type="compositionally biased region" description="Basic and acidic residues" evidence="1">
    <location>
        <begin position="92"/>
        <end position="111"/>
    </location>
</feature>
<evidence type="ECO:0000313" key="2">
    <source>
        <dbReference type="EMBL" id="CAA9411024.1"/>
    </source>
</evidence>
<feature type="compositionally biased region" description="Basic and acidic residues" evidence="1">
    <location>
        <begin position="58"/>
        <end position="67"/>
    </location>
</feature>
<name>A0A6J4PIG9_9ACTN</name>
<dbReference type="EMBL" id="CADCUP010000191">
    <property type="protein sequence ID" value="CAA9411024.1"/>
    <property type="molecule type" value="Genomic_DNA"/>
</dbReference>
<feature type="compositionally biased region" description="Low complexity" evidence="1">
    <location>
        <begin position="151"/>
        <end position="164"/>
    </location>
</feature>
<organism evidence="2">
    <name type="scientific">uncultured Nocardioides sp</name>
    <dbReference type="NCBI Taxonomy" id="198441"/>
    <lineage>
        <taxon>Bacteria</taxon>
        <taxon>Bacillati</taxon>
        <taxon>Actinomycetota</taxon>
        <taxon>Actinomycetes</taxon>
        <taxon>Propionibacteriales</taxon>
        <taxon>Nocardioidaceae</taxon>
        <taxon>Nocardioides</taxon>
        <taxon>environmental samples</taxon>
    </lineage>
</organism>
<feature type="compositionally biased region" description="Pro residues" evidence="1">
    <location>
        <begin position="1"/>
        <end position="12"/>
    </location>
</feature>